<accession>B7G622</accession>
<evidence type="ECO:0000256" key="1">
    <source>
        <dbReference type="ARBA" id="ARBA00004141"/>
    </source>
</evidence>
<dbReference type="InParanoid" id="B7G622"/>
<dbReference type="KEGG" id="pti:PHATRDRAFT_48122"/>
<reference evidence="13" key="2">
    <citation type="submission" date="2008-08" db="EMBL/GenBank/DDBJ databases">
        <authorList>
            <consortium name="Diatom Consortium"/>
            <person name="Grigoriev I."/>
            <person name="Grimwood J."/>
            <person name="Kuo A."/>
            <person name="Otillar R.P."/>
            <person name="Salamov A."/>
            <person name="Detter J.C."/>
            <person name="Lindquist E."/>
            <person name="Shapiro H."/>
            <person name="Lucas S."/>
            <person name="Glavina del Rio T."/>
            <person name="Pitluck S."/>
            <person name="Rokhsar D."/>
            <person name="Bowler C."/>
        </authorList>
    </citation>
    <scope>GENOME REANNOTATION</scope>
    <source>
        <strain evidence="13">CCAP 1055/1</strain>
    </source>
</reference>
<reference evidence="12 13" key="1">
    <citation type="journal article" date="2008" name="Nature">
        <title>The Phaeodactylum genome reveals the evolutionary history of diatom genomes.</title>
        <authorList>
            <person name="Bowler C."/>
            <person name="Allen A.E."/>
            <person name="Badger J.H."/>
            <person name="Grimwood J."/>
            <person name="Jabbari K."/>
            <person name="Kuo A."/>
            <person name="Maheswari U."/>
            <person name="Martens C."/>
            <person name="Maumus F."/>
            <person name="Otillar R.P."/>
            <person name="Rayko E."/>
            <person name="Salamov A."/>
            <person name="Vandepoele K."/>
            <person name="Beszteri B."/>
            <person name="Gruber A."/>
            <person name="Heijde M."/>
            <person name="Katinka M."/>
            <person name="Mock T."/>
            <person name="Valentin K."/>
            <person name="Verret F."/>
            <person name="Berges J.A."/>
            <person name="Brownlee C."/>
            <person name="Cadoret J.P."/>
            <person name="Chiovitti A."/>
            <person name="Choi C.J."/>
            <person name="Coesel S."/>
            <person name="De Martino A."/>
            <person name="Detter J.C."/>
            <person name="Durkin C."/>
            <person name="Falciatore A."/>
            <person name="Fournet J."/>
            <person name="Haruta M."/>
            <person name="Huysman M.J."/>
            <person name="Jenkins B.D."/>
            <person name="Jiroutova K."/>
            <person name="Jorgensen R.E."/>
            <person name="Joubert Y."/>
            <person name="Kaplan A."/>
            <person name="Kroger N."/>
            <person name="Kroth P.G."/>
            <person name="La Roche J."/>
            <person name="Lindquist E."/>
            <person name="Lommer M."/>
            <person name="Martin-Jezequel V."/>
            <person name="Lopez P.J."/>
            <person name="Lucas S."/>
            <person name="Mangogna M."/>
            <person name="McGinnis K."/>
            <person name="Medlin L.K."/>
            <person name="Montsant A."/>
            <person name="Oudot-Le Secq M.P."/>
            <person name="Napoli C."/>
            <person name="Obornik M."/>
            <person name="Parker M.S."/>
            <person name="Petit J.L."/>
            <person name="Porcel B.M."/>
            <person name="Poulsen N."/>
            <person name="Robison M."/>
            <person name="Rychlewski L."/>
            <person name="Rynearson T.A."/>
            <person name="Schmutz J."/>
            <person name="Shapiro H."/>
            <person name="Siaut M."/>
            <person name="Stanley M."/>
            <person name="Sussman M.R."/>
            <person name="Taylor A.R."/>
            <person name="Vardi A."/>
            <person name="von Dassow P."/>
            <person name="Vyverman W."/>
            <person name="Willis A."/>
            <person name="Wyrwicz L.S."/>
            <person name="Rokhsar D.S."/>
            <person name="Weissenbach J."/>
            <person name="Armbrust E.V."/>
            <person name="Green B.R."/>
            <person name="Van de Peer Y."/>
            <person name="Grigoriev I.V."/>
        </authorList>
    </citation>
    <scope>NUCLEOTIDE SEQUENCE [LARGE SCALE GENOMIC DNA]</scope>
    <source>
        <strain evidence="12 13">CCAP 1055/1</strain>
    </source>
</reference>
<name>B7G622_PHATC</name>
<protein>
    <recommendedName>
        <fullName evidence="11">Vitamin K epoxide reductase domain-containing protein</fullName>
    </recommendedName>
</protein>
<dbReference type="Pfam" id="PF07884">
    <property type="entry name" value="VKOR"/>
    <property type="match status" value="1"/>
</dbReference>
<organism evidence="12 13">
    <name type="scientific">Phaeodactylum tricornutum (strain CCAP 1055/1)</name>
    <dbReference type="NCBI Taxonomy" id="556484"/>
    <lineage>
        <taxon>Eukaryota</taxon>
        <taxon>Sar</taxon>
        <taxon>Stramenopiles</taxon>
        <taxon>Ochrophyta</taxon>
        <taxon>Bacillariophyta</taxon>
        <taxon>Bacillariophyceae</taxon>
        <taxon>Bacillariophycidae</taxon>
        <taxon>Naviculales</taxon>
        <taxon>Phaeodactylaceae</taxon>
        <taxon>Phaeodactylum</taxon>
    </lineage>
</organism>
<dbReference type="GO" id="GO:0016020">
    <property type="term" value="C:membrane"/>
    <property type="evidence" value="ECO:0007669"/>
    <property type="project" value="UniProtKB-SubCell"/>
</dbReference>
<dbReference type="STRING" id="556484.B7G622"/>
<keyword evidence="3 10" id="KW-0812">Transmembrane</keyword>
<feature type="transmembrane region" description="Helical" evidence="10">
    <location>
        <begin position="171"/>
        <end position="195"/>
    </location>
</feature>
<dbReference type="GO" id="GO:0016491">
    <property type="term" value="F:oxidoreductase activity"/>
    <property type="evidence" value="ECO:0007669"/>
    <property type="project" value="UniProtKB-KW"/>
</dbReference>
<comment type="similarity">
    <text evidence="2">Belongs to the VKOR family.</text>
</comment>
<feature type="transmembrane region" description="Helical" evidence="10">
    <location>
        <begin position="201"/>
        <end position="219"/>
    </location>
</feature>
<keyword evidence="13" id="KW-1185">Reference proteome</keyword>
<feature type="transmembrane region" description="Helical" evidence="10">
    <location>
        <begin position="231"/>
        <end position="252"/>
    </location>
</feature>
<keyword evidence="8" id="KW-1015">Disulfide bond</keyword>
<dbReference type="GeneID" id="7203280"/>
<dbReference type="Gene3D" id="3.40.30.10">
    <property type="entry name" value="Glutaredoxin"/>
    <property type="match status" value="1"/>
</dbReference>
<dbReference type="SMART" id="SM00756">
    <property type="entry name" value="VKc"/>
    <property type="match status" value="1"/>
</dbReference>
<evidence type="ECO:0000256" key="2">
    <source>
        <dbReference type="ARBA" id="ARBA00006214"/>
    </source>
</evidence>
<dbReference type="AlphaFoldDB" id="B7G622"/>
<keyword evidence="9" id="KW-0676">Redox-active center</keyword>
<dbReference type="PANTHER" id="PTHR34573">
    <property type="entry name" value="VKC DOMAIN-CONTAINING PROTEIN"/>
    <property type="match status" value="1"/>
</dbReference>
<dbReference type="PANTHER" id="PTHR34573:SF1">
    <property type="entry name" value="VITAMIN K EPOXIDE REDUCTASE DOMAIN-CONTAINING PROTEIN"/>
    <property type="match status" value="1"/>
</dbReference>
<dbReference type="EMBL" id="CM000618">
    <property type="protein sequence ID" value="EEC45787.1"/>
    <property type="molecule type" value="Genomic_DNA"/>
</dbReference>
<evidence type="ECO:0000256" key="7">
    <source>
        <dbReference type="ARBA" id="ARBA00023136"/>
    </source>
</evidence>
<gene>
    <name evidence="12" type="ORF">PHATRDRAFT_48122</name>
</gene>
<feature type="transmembrane region" description="Helical" evidence="10">
    <location>
        <begin position="138"/>
        <end position="159"/>
    </location>
</feature>
<evidence type="ECO:0000256" key="10">
    <source>
        <dbReference type="SAM" id="Phobius"/>
    </source>
</evidence>
<evidence type="ECO:0000313" key="13">
    <source>
        <dbReference type="Proteomes" id="UP000000759"/>
    </source>
</evidence>
<keyword evidence="7 10" id="KW-0472">Membrane</keyword>
<evidence type="ECO:0000256" key="3">
    <source>
        <dbReference type="ARBA" id="ARBA00022692"/>
    </source>
</evidence>
<evidence type="ECO:0000256" key="4">
    <source>
        <dbReference type="ARBA" id="ARBA00022719"/>
    </source>
</evidence>
<evidence type="ECO:0000256" key="5">
    <source>
        <dbReference type="ARBA" id="ARBA00022989"/>
    </source>
</evidence>
<keyword evidence="6" id="KW-0560">Oxidoreductase</keyword>
<comment type="subcellular location">
    <subcellularLocation>
        <location evidence="1">Membrane</location>
        <topology evidence="1">Multi-pass membrane protein</topology>
    </subcellularLocation>
</comment>
<dbReference type="InterPro" id="IPR012932">
    <property type="entry name" value="VKOR"/>
</dbReference>
<evidence type="ECO:0000313" key="12">
    <source>
        <dbReference type="EMBL" id="EEC45787.1"/>
    </source>
</evidence>
<dbReference type="InterPro" id="IPR038354">
    <property type="entry name" value="VKOR_sf"/>
</dbReference>
<dbReference type="Proteomes" id="UP000000759">
    <property type="component" value="Chromosome 16"/>
</dbReference>
<dbReference type="RefSeq" id="XP_002182500.1">
    <property type="nucleotide sequence ID" value="XM_002182464.1"/>
</dbReference>
<dbReference type="eggNOG" id="ENOG502QRER">
    <property type="taxonomic scope" value="Eukaryota"/>
</dbReference>
<dbReference type="InterPro" id="IPR044698">
    <property type="entry name" value="VKOR/LTO1"/>
</dbReference>
<dbReference type="PaxDb" id="2850-Phatr48122"/>
<keyword evidence="5 10" id="KW-1133">Transmembrane helix</keyword>
<evidence type="ECO:0000256" key="9">
    <source>
        <dbReference type="ARBA" id="ARBA00023284"/>
    </source>
</evidence>
<dbReference type="OrthoDB" id="343052at2759"/>
<dbReference type="GO" id="GO:0048038">
    <property type="term" value="F:quinone binding"/>
    <property type="evidence" value="ECO:0007669"/>
    <property type="project" value="UniProtKB-KW"/>
</dbReference>
<dbReference type="Gene3D" id="1.20.1440.130">
    <property type="entry name" value="VKOR domain"/>
    <property type="match status" value="1"/>
</dbReference>
<sequence length="366" mass="39635">MVQGSRRFSVPSQSIFSSKSSQMKGICFVLAFWLFTAHISAFQPTSLSIFQSSGAQLRVRRTAVFLKVDRDNSIEGAELCWNPKLRRVMGLVASAGMIETAYLTLTKLTDKVDILCGADGGCSSILNGPYAFIPGTNIPLSLLGFVAYATVAFLAVEPIRTNEENDQSNRVLLTTATTIMGVFSVFLMSILFGVLHESCPYCIASAVFSIVLAKLAWLGGALPQERVKEGVATSAGGALAAFAAATVFYVNINNNINQPSSQVNFAGNFFGKPTLLADASGASSKQLLYEPPTVSTVSSERALALSSQLQALDTKMYGAYWCSHCYDQKELLGVQAMAKIPYIECSKDGFFRESERSMNWKILYGK</sequence>
<evidence type="ECO:0000256" key="6">
    <source>
        <dbReference type="ARBA" id="ARBA00023002"/>
    </source>
</evidence>
<keyword evidence="4" id="KW-0874">Quinone</keyword>
<feature type="domain" description="Vitamin K epoxide reductase" evidence="11">
    <location>
        <begin position="82"/>
        <end position="220"/>
    </location>
</feature>
<evidence type="ECO:0000259" key="11">
    <source>
        <dbReference type="SMART" id="SM00756"/>
    </source>
</evidence>
<dbReference type="CDD" id="cd12916">
    <property type="entry name" value="VKOR_1"/>
    <property type="match status" value="1"/>
</dbReference>
<proteinExistence type="inferred from homology"/>
<evidence type="ECO:0000256" key="8">
    <source>
        <dbReference type="ARBA" id="ARBA00023157"/>
    </source>
</evidence>